<keyword evidence="4 5" id="KW-0413">Isomerase</keyword>
<keyword evidence="3 5" id="KW-0819">tRNA processing</keyword>
<dbReference type="Proteomes" id="UP000028839">
    <property type="component" value="Unassembled WGS sequence"/>
</dbReference>
<dbReference type="Gene3D" id="2.30.130.10">
    <property type="entry name" value="PUA domain"/>
    <property type="match status" value="1"/>
</dbReference>
<comment type="function">
    <text evidence="5">Responsible for synthesis of pseudouridine from uracil-55 in the psi GC loop of transfer RNAs.</text>
</comment>
<comment type="catalytic activity">
    <reaction evidence="1 5">
        <text>uridine(55) in tRNA = pseudouridine(55) in tRNA</text>
        <dbReference type="Rhea" id="RHEA:42532"/>
        <dbReference type="Rhea" id="RHEA-COMP:10101"/>
        <dbReference type="Rhea" id="RHEA-COMP:10102"/>
        <dbReference type="ChEBI" id="CHEBI:65314"/>
        <dbReference type="ChEBI" id="CHEBI:65315"/>
        <dbReference type="EC" id="5.4.99.25"/>
    </reaction>
</comment>
<evidence type="ECO:0000313" key="9">
    <source>
        <dbReference type="EMBL" id="KFI19001.1"/>
    </source>
</evidence>
<evidence type="ECO:0000256" key="1">
    <source>
        <dbReference type="ARBA" id="ARBA00000385"/>
    </source>
</evidence>
<feature type="domain" description="Pseudouridine synthase II N-terminal" evidence="6">
    <location>
        <begin position="34"/>
        <end position="182"/>
    </location>
</feature>
<dbReference type="Pfam" id="PF16198">
    <property type="entry name" value="TruB_C_2"/>
    <property type="match status" value="1"/>
</dbReference>
<feature type="domain" description="tRNA pseudouridylate synthase B C-terminal" evidence="8">
    <location>
        <begin position="183"/>
        <end position="243"/>
    </location>
</feature>
<accession>A0A0E2Z180</accession>
<dbReference type="PANTHER" id="PTHR13767">
    <property type="entry name" value="TRNA-PSEUDOURIDINE SYNTHASE"/>
    <property type="match status" value="1"/>
</dbReference>
<dbReference type="Pfam" id="PF09157">
    <property type="entry name" value="TruB-C_2"/>
    <property type="match status" value="1"/>
</dbReference>
<dbReference type="GO" id="GO:0031119">
    <property type="term" value="P:tRNA pseudouridine synthesis"/>
    <property type="evidence" value="ECO:0007669"/>
    <property type="project" value="UniProtKB-UniRule"/>
</dbReference>
<dbReference type="GO" id="GO:1990481">
    <property type="term" value="P:mRNA pseudouridine synthesis"/>
    <property type="evidence" value="ECO:0007669"/>
    <property type="project" value="TreeGrafter"/>
</dbReference>
<dbReference type="AlphaFoldDB" id="A0A0E2Z180"/>
<dbReference type="EMBL" id="JPGN01000069">
    <property type="protein sequence ID" value="KFI19001.1"/>
    <property type="molecule type" value="Genomic_DNA"/>
</dbReference>
<evidence type="ECO:0000256" key="2">
    <source>
        <dbReference type="ARBA" id="ARBA00005642"/>
    </source>
</evidence>
<dbReference type="InterPro" id="IPR015947">
    <property type="entry name" value="PUA-like_sf"/>
</dbReference>
<dbReference type="EC" id="5.4.99.25" evidence="5"/>
<dbReference type="FunFam" id="3.30.2350.10:FF:000011">
    <property type="entry name" value="tRNA pseudouridine synthase B"/>
    <property type="match status" value="1"/>
</dbReference>
<reference evidence="9 10" key="1">
    <citation type="submission" date="2014-07" db="EMBL/GenBank/DDBJ databases">
        <title>Comparative analysis of Nitrosococcus oceani genome inventories of strains from Pacific and Atlantic gyres.</title>
        <authorList>
            <person name="Lim C.K."/>
            <person name="Wang L."/>
            <person name="Sayavedra-Soto L.A."/>
            <person name="Klotz M.G."/>
        </authorList>
    </citation>
    <scope>NUCLEOTIDE SEQUENCE [LARGE SCALE GENOMIC DNA]</scope>
    <source>
        <strain evidence="9 10">C-27</strain>
    </source>
</reference>
<dbReference type="InterPro" id="IPR020103">
    <property type="entry name" value="PsdUridine_synth_cat_dom_sf"/>
</dbReference>
<dbReference type="Pfam" id="PF01509">
    <property type="entry name" value="TruB_N"/>
    <property type="match status" value="1"/>
</dbReference>
<evidence type="ECO:0000313" key="10">
    <source>
        <dbReference type="Proteomes" id="UP000028839"/>
    </source>
</evidence>
<dbReference type="SUPFAM" id="SSF88697">
    <property type="entry name" value="PUA domain-like"/>
    <property type="match status" value="1"/>
</dbReference>
<dbReference type="SMR" id="A0A0E2Z180"/>
<evidence type="ECO:0000256" key="4">
    <source>
        <dbReference type="ARBA" id="ARBA00023235"/>
    </source>
</evidence>
<dbReference type="GO" id="GO:0003723">
    <property type="term" value="F:RNA binding"/>
    <property type="evidence" value="ECO:0007669"/>
    <property type="project" value="InterPro"/>
</dbReference>
<dbReference type="GO" id="GO:0160148">
    <property type="term" value="F:tRNA pseudouridine(55) synthase activity"/>
    <property type="evidence" value="ECO:0007669"/>
    <property type="project" value="UniProtKB-EC"/>
</dbReference>
<protein>
    <recommendedName>
        <fullName evidence="5">tRNA pseudouridine synthase B</fullName>
        <ecNumber evidence="5">5.4.99.25</ecNumber>
    </recommendedName>
    <alternativeName>
        <fullName evidence="5">tRNA pseudouridine(55) synthase</fullName>
        <shortName evidence="5">Psi55 synthase</shortName>
    </alternativeName>
    <alternativeName>
        <fullName evidence="5">tRNA pseudouridylate synthase</fullName>
    </alternativeName>
    <alternativeName>
        <fullName evidence="5">tRNA-uridine isomerase</fullName>
    </alternativeName>
</protein>
<proteinExistence type="inferred from homology"/>
<sequence length="308" mass="33812">MKKQRRFQGQDIHGMLLLDKPVGISSNGALQRVKQIYQARKAGHTGSLDPLANGLLPICLGEATKLSGFLLEADKRYQVMCRLGVVTTTGDADGEVLETHPVNELDRDEVAKFLSGFSGPQEQVPPMYSAIKHQGQRLYKLARQGIEVERKSRQVTIHTIKLTELVNNELGFEVFCSKGTYIRTLAEDIGRALGCGAHVIALRRTQVGSFGASDMISLEELEMLAETNVEALGNLLLPVGQILADWPAVNLIADLAYYLRQGQSVRVPQAPSEGWVRLIECGKGFFGVGRITEDGRIAPRRLIFSQSG</sequence>
<name>A0A0E2Z180_9GAMM</name>
<organism evidence="9 10">
    <name type="scientific">Nitrosococcus oceani C-27</name>
    <dbReference type="NCBI Taxonomy" id="314279"/>
    <lineage>
        <taxon>Bacteria</taxon>
        <taxon>Pseudomonadati</taxon>
        <taxon>Pseudomonadota</taxon>
        <taxon>Gammaproteobacteria</taxon>
        <taxon>Chromatiales</taxon>
        <taxon>Chromatiaceae</taxon>
        <taxon>Nitrosococcus</taxon>
    </lineage>
</organism>
<dbReference type="Gene3D" id="3.30.2350.10">
    <property type="entry name" value="Pseudouridine synthase"/>
    <property type="match status" value="1"/>
</dbReference>
<dbReference type="HOGENOM" id="CLU_032087_0_3_6"/>
<dbReference type="FunFam" id="2.30.130.10:FF:000012">
    <property type="entry name" value="tRNA pseudouridine synthase B"/>
    <property type="match status" value="1"/>
</dbReference>
<dbReference type="NCBIfam" id="TIGR00431">
    <property type="entry name" value="TruB"/>
    <property type="match status" value="1"/>
</dbReference>
<evidence type="ECO:0000256" key="3">
    <source>
        <dbReference type="ARBA" id="ARBA00022694"/>
    </source>
</evidence>
<dbReference type="InterPro" id="IPR036974">
    <property type="entry name" value="PUA_sf"/>
</dbReference>
<feature type="active site" description="Nucleophile" evidence="5">
    <location>
        <position position="49"/>
    </location>
</feature>
<evidence type="ECO:0000259" key="8">
    <source>
        <dbReference type="Pfam" id="PF16198"/>
    </source>
</evidence>
<dbReference type="InterPro" id="IPR032819">
    <property type="entry name" value="TruB_C"/>
</dbReference>
<evidence type="ECO:0000256" key="5">
    <source>
        <dbReference type="HAMAP-Rule" id="MF_01080"/>
    </source>
</evidence>
<dbReference type="CDD" id="cd02573">
    <property type="entry name" value="PseudoU_synth_EcTruB"/>
    <property type="match status" value="1"/>
</dbReference>
<dbReference type="HAMAP" id="MF_01080">
    <property type="entry name" value="TruB_bact"/>
    <property type="match status" value="1"/>
</dbReference>
<gene>
    <name evidence="5" type="primary">truB</name>
    <name evidence="9" type="ORF">IB75_11285</name>
</gene>
<dbReference type="SUPFAM" id="SSF55120">
    <property type="entry name" value="Pseudouridine synthase"/>
    <property type="match status" value="1"/>
</dbReference>
<feature type="domain" description="tRNA pseudouridine synthase II TruB subfamily 1 C-terminal" evidence="7">
    <location>
        <begin position="247"/>
        <end position="303"/>
    </location>
</feature>
<evidence type="ECO:0000259" key="7">
    <source>
        <dbReference type="Pfam" id="PF09157"/>
    </source>
</evidence>
<comment type="caution">
    <text evidence="9">The sequence shown here is derived from an EMBL/GenBank/DDBJ whole genome shotgun (WGS) entry which is preliminary data.</text>
</comment>
<dbReference type="InterPro" id="IPR015240">
    <property type="entry name" value="tRNA_sdUridine_synth_fam1_C"/>
</dbReference>
<dbReference type="OrthoDB" id="9802309at2"/>
<dbReference type="InterPro" id="IPR014780">
    <property type="entry name" value="tRNA_psdUridine_synth_TruB"/>
</dbReference>
<comment type="similarity">
    <text evidence="2 5">Belongs to the pseudouridine synthase TruB family. Type 1 subfamily.</text>
</comment>
<dbReference type="PANTHER" id="PTHR13767:SF2">
    <property type="entry name" value="PSEUDOURIDYLATE SYNTHASE TRUB1"/>
    <property type="match status" value="1"/>
</dbReference>
<evidence type="ECO:0000259" key="6">
    <source>
        <dbReference type="Pfam" id="PF01509"/>
    </source>
</evidence>
<dbReference type="InterPro" id="IPR002501">
    <property type="entry name" value="PsdUridine_synth_N"/>
</dbReference>
<dbReference type="CDD" id="cd21152">
    <property type="entry name" value="PUA_TruB_bacterial"/>
    <property type="match status" value="1"/>
</dbReference>